<gene>
    <name evidence="1" type="ORF">Q0590_16075</name>
</gene>
<evidence type="ECO:0000313" key="2">
    <source>
        <dbReference type="Proteomes" id="UP001168528"/>
    </source>
</evidence>
<evidence type="ECO:0000313" key="1">
    <source>
        <dbReference type="EMBL" id="MDO1447790.1"/>
    </source>
</evidence>
<name>A0ABT8RAQ4_9BACT</name>
<dbReference type="Proteomes" id="UP001168528">
    <property type="component" value="Unassembled WGS sequence"/>
</dbReference>
<accession>A0ABT8RAQ4</accession>
<keyword evidence="2" id="KW-1185">Reference proteome</keyword>
<dbReference type="EMBL" id="JAUKPO010000008">
    <property type="protein sequence ID" value="MDO1447790.1"/>
    <property type="molecule type" value="Genomic_DNA"/>
</dbReference>
<sequence length="83" mass="9992">MKTLYLKNEYEDGIVYFKIDKIEDPEDEYIYDGTEIMIEEDMISKDEYELTEDDLQEMYDDGFEVIPAKEYEEADKRHSSLDI</sequence>
<protein>
    <recommendedName>
        <fullName evidence="3">DUF1292 domain-containing protein</fullName>
    </recommendedName>
</protein>
<dbReference type="RefSeq" id="WP_302038594.1">
    <property type="nucleotide sequence ID" value="NZ_JAUKPO010000008.1"/>
</dbReference>
<reference evidence="1" key="1">
    <citation type="submission" date="2023-07" db="EMBL/GenBank/DDBJ databases">
        <title>The genome sequence of Rhodocytophaga aerolata KACC 12507.</title>
        <authorList>
            <person name="Zhang X."/>
        </authorList>
    </citation>
    <scope>NUCLEOTIDE SEQUENCE</scope>
    <source>
        <strain evidence="1">KACC 12507</strain>
    </source>
</reference>
<proteinExistence type="predicted"/>
<comment type="caution">
    <text evidence="1">The sequence shown here is derived from an EMBL/GenBank/DDBJ whole genome shotgun (WGS) entry which is preliminary data.</text>
</comment>
<evidence type="ECO:0008006" key="3">
    <source>
        <dbReference type="Google" id="ProtNLM"/>
    </source>
</evidence>
<organism evidence="1 2">
    <name type="scientific">Rhodocytophaga aerolata</name>
    <dbReference type="NCBI Taxonomy" id="455078"/>
    <lineage>
        <taxon>Bacteria</taxon>
        <taxon>Pseudomonadati</taxon>
        <taxon>Bacteroidota</taxon>
        <taxon>Cytophagia</taxon>
        <taxon>Cytophagales</taxon>
        <taxon>Rhodocytophagaceae</taxon>
        <taxon>Rhodocytophaga</taxon>
    </lineage>
</organism>